<gene>
    <name evidence="1" type="ORF">ACFQVD_41495</name>
</gene>
<dbReference type="PIRSF" id="PIRSF015736">
    <property type="entry name" value="MI"/>
    <property type="match status" value="1"/>
</dbReference>
<reference evidence="2" key="1">
    <citation type="journal article" date="2019" name="Int. J. Syst. Evol. Microbiol.">
        <title>The Global Catalogue of Microorganisms (GCM) 10K type strain sequencing project: providing services to taxonomists for standard genome sequencing and annotation.</title>
        <authorList>
            <consortium name="The Broad Institute Genomics Platform"/>
            <consortium name="The Broad Institute Genome Sequencing Center for Infectious Disease"/>
            <person name="Wu L."/>
            <person name="Ma J."/>
        </authorList>
    </citation>
    <scope>NUCLEOTIDE SEQUENCE [LARGE SCALE GENOMIC DNA]</scope>
    <source>
        <strain evidence="2">JCM 10083</strain>
    </source>
</reference>
<evidence type="ECO:0000313" key="2">
    <source>
        <dbReference type="Proteomes" id="UP001596514"/>
    </source>
</evidence>
<dbReference type="InterPro" id="IPR053714">
    <property type="entry name" value="Iso_Racemase_Enz_sf"/>
</dbReference>
<dbReference type="PANTHER" id="PTHR40267">
    <property type="entry name" value="BLR3294 PROTEIN"/>
    <property type="match status" value="1"/>
</dbReference>
<evidence type="ECO:0000313" key="1">
    <source>
        <dbReference type="EMBL" id="MFC7606590.1"/>
    </source>
</evidence>
<protein>
    <submittedName>
        <fullName evidence="1">Aspartate/glutamate racemase family protein</fullName>
    </submittedName>
</protein>
<dbReference type="EMBL" id="JBHTEE010000001">
    <property type="protein sequence ID" value="MFC7606590.1"/>
    <property type="molecule type" value="Genomic_DNA"/>
</dbReference>
<accession>A0ABW2TF32</accession>
<comment type="caution">
    <text evidence="1">The sequence shown here is derived from an EMBL/GenBank/DDBJ whole genome shotgun (WGS) entry which is preliminary data.</text>
</comment>
<keyword evidence="2" id="KW-1185">Reference proteome</keyword>
<dbReference type="RefSeq" id="WP_343962807.1">
    <property type="nucleotide sequence ID" value="NZ_BAAAGK010000013.1"/>
</dbReference>
<organism evidence="1 2">
    <name type="scientific">Streptosporangium amethystogenes subsp. fukuiense</name>
    <dbReference type="NCBI Taxonomy" id="698418"/>
    <lineage>
        <taxon>Bacteria</taxon>
        <taxon>Bacillati</taxon>
        <taxon>Actinomycetota</taxon>
        <taxon>Actinomycetes</taxon>
        <taxon>Streptosporangiales</taxon>
        <taxon>Streptosporangiaceae</taxon>
        <taxon>Streptosporangium</taxon>
    </lineage>
</organism>
<dbReference type="Pfam" id="PF17645">
    <property type="entry name" value="Amdase"/>
    <property type="match status" value="1"/>
</dbReference>
<proteinExistence type="predicted"/>
<dbReference type="InterPro" id="IPR026286">
    <property type="entry name" value="MaiA/AMDase"/>
</dbReference>
<dbReference type="Proteomes" id="UP001596514">
    <property type="component" value="Unassembled WGS sequence"/>
</dbReference>
<sequence>MITPSSNTVVEPVTGELLTSRQDVSVHFTRLRVTSISLDPADTGQFGQDSFTDAARLLGDARVDVVAWNGTSGSWLGPGRDEHLCRAMEQVTGTPATTSTLAVLEALRTFEVRRLGLLTPYTRDVGDAIAAHYAEHGLPVHAARHFGRTTNYDFALTTSAELDGAFDELAAADCDAVAVVCTNLRAAHLAAGWENRTGVLVVDSVAATLWQTLGLAGDTTPITGYGRLLAGLPATSRQR</sequence>
<dbReference type="Gene3D" id="3.40.50.12500">
    <property type="match status" value="1"/>
</dbReference>
<name>A0ABW2TF32_9ACTN</name>
<dbReference type="PANTHER" id="PTHR40267:SF1">
    <property type="entry name" value="BLR3294 PROTEIN"/>
    <property type="match status" value="1"/>
</dbReference>